<dbReference type="InterPro" id="IPR052919">
    <property type="entry name" value="TA_system_RNase"/>
</dbReference>
<evidence type="ECO:0000259" key="1">
    <source>
        <dbReference type="Pfam" id="PF01850"/>
    </source>
</evidence>
<dbReference type="Pfam" id="PF01850">
    <property type="entry name" value="PIN"/>
    <property type="match status" value="1"/>
</dbReference>
<dbReference type="OrthoDB" id="9798990at2"/>
<dbReference type="InterPro" id="IPR029060">
    <property type="entry name" value="PIN-like_dom_sf"/>
</dbReference>
<dbReference type="SUPFAM" id="SSF88723">
    <property type="entry name" value="PIN domain-like"/>
    <property type="match status" value="1"/>
</dbReference>
<reference evidence="2 3" key="1">
    <citation type="submission" date="2018-11" db="EMBL/GenBank/DDBJ databases">
        <title>Genome sequencing of Lautropia sp. KCOM 2505 (= ChDC F240).</title>
        <authorList>
            <person name="Kook J.-K."/>
            <person name="Park S.-N."/>
            <person name="Lim Y.K."/>
        </authorList>
    </citation>
    <scope>NUCLEOTIDE SEQUENCE [LARGE SCALE GENOMIC DNA]</scope>
    <source>
        <strain evidence="2 3">KCOM 2505</strain>
    </source>
</reference>
<dbReference type="PANTHER" id="PTHR36173">
    <property type="entry name" value="RIBONUCLEASE VAPC16-RELATED"/>
    <property type="match status" value="1"/>
</dbReference>
<organism evidence="2 3">
    <name type="scientific">Lautropia dentalis</name>
    <dbReference type="NCBI Taxonomy" id="2490857"/>
    <lineage>
        <taxon>Bacteria</taxon>
        <taxon>Pseudomonadati</taxon>
        <taxon>Pseudomonadota</taxon>
        <taxon>Betaproteobacteria</taxon>
        <taxon>Burkholderiales</taxon>
        <taxon>Burkholderiaceae</taxon>
        <taxon>Lautropia</taxon>
    </lineage>
</organism>
<dbReference type="Proteomes" id="UP000270261">
    <property type="component" value="Unassembled WGS sequence"/>
</dbReference>
<dbReference type="AlphaFoldDB" id="A0A3R8LQZ1"/>
<feature type="domain" description="PIN" evidence="1">
    <location>
        <begin position="3"/>
        <end position="117"/>
    </location>
</feature>
<dbReference type="RefSeq" id="WP_125094245.1">
    <property type="nucleotide sequence ID" value="NZ_RRUE01000001.1"/>
</dbReference>
<evidence type="ECO:0000313" key="3">
    <source>
        <dbReference type="Proteomes" id="UP000270261"/>
    </source>
</evidence>
<dbReference type="CDD" id="cd09872">
    <property type="entry name" value="PIN_Sll0205-like"/>
    <property type="match status" value="1"/>
</dbReference>
<dbReference type="InterPro" id="IPR041705">
    <property type="entry name" value="PIN_Sll0205"/>
</dbReference>
<accession>A0A3R8LQZ1</accession>
<evidence type="ECO:0000313" key="2">
    <source>
        <dbReference type="EMBL" id="RRN44813.1"/>
    </source>
</evidence>
<dbReference type="PANTHER" id="PTHR36173:SF1">
    <property type="entry name" value="RIBONUCLEASE VAPC22"/>
    <property type="match status" value="1"/>
</dbReference>
<comment type="caution">
    <text evidence="2">The sequence shown here is derived from an EMBL/GenBank/DDBJ whole genome shotgun (WGS) entry which is preliminary data.</text>
</comment>
<dbReference type="InterPro" id="IPR002716">
    <property type="entry name" value="PIN_dom"/>
</dbReference>
<sequence length="130" mass="14352">MKILLDTQVLKAWLTHDLSRLSAQTIALLQDTGAERYYSNASIWELSLKEALGASNVKLNPHEVVNALKAQGFVELPLTLSVVWGALRMPGTFGDPFDRLLLAQAKQKDLKLLTVDPLMLQRELPGVMAA</sequence>
<proteinExistence type="predicted"/>
<protein>
    <submittedName>
        <fullName evidence="2">PIN domain-containing protein</fullName>
    </submittedName>
</protein>
<keyword evidence="3" id="KW-1185">Reference proteome</keyword>
<gene>
    <name evidence="2" type="ORF">EHV23_00520</name>
</gene>
<dbReference type="EMBL" id="RRUE01000001">
    <property type="protein sequence ID" value="RRN44813.1"/>
    <property type="molecule type" value="Genomic_DNA"/>
</dbReference>
<name>A0A3R8LQZ1_9BURK</name>